<evidence type="ECO:0000256" key="9">
    <source>
        <dbReference type="ARBA" id="ARBA00022674"/>
    </source>
</evidence>
<keyword evidence="8" id="KW-0153">Cholesterol metabolism</keyword>
<dbReference type="InterPro" id="IPR015819">
    <property type="entry name" value="Lipid_transp_b-sht_shell"/>
</dbReference>
<dbReference type="PANTHER" id="PTHR13769">
    <property type="entry name" value="APOLIPOPROTEIN B"/>
    <property type="match status" value="1"/>
</dbReference>
<dbReference type="GO" id="GO:0042632">
    <property type="term" value="P:cholesterol homeostasis"/>
    <property type="evidence" value="ECO:0007669"/>
    <property type="project" value="TreeGrafter"/>
</dbReference>
<dbReference type="InterPro" id="IPR015816">
    <property type="entry name" value="Vitellinogen_b-sht_N"/>
</dbReference>
<evidence type="ECO:0000313" key="19">
    <source>
        <dbReference type="EMBL" id="OBS83536.1"/>
    </source>
</evidence>
<evidence type="ECO:0000256" key="4">
    <source>
        <dbReference type="ARBA" id="ARBA00022448"/>
    </source>
</evidence>
<evidence type="ECO:0000256" key="10">
    <source>
        <dbReference type="ARBA" id="ARBA00022677"/>
    </source>
</evidence>
<dbReference type="PANTHER" id="PTHR13769:SF1">
    <property type="entry name" value="APOLIPOPROTEIN B-100"/>
    <property type="match status" value="1"/>
</dbReference>
<dbReference type="GO" id="GO:0008203">
    <property type="term" value="P:cholesterol metabolic process"/>
    <property type="evidence" value="ECO:0007669"/>
    <property type="project" value="UniProtKB-KW"/>
</dbReference>
<evidence type="ECO:0000256" key="15">
    <source>
        <dbReference type="ARBA" id="ARBA00023166"/>
    </source>
</evidence>
<dbReference type="Proteomes" id="UP000092124">
    <property type="component" value="Unassembled WGS sequence"/>
</dbReference>
<evidence type="ECO:0000259" key="18">
    <source>
        <dbReference type="Pfam" id="PF01347"/>
    </source>
</evidence>
<accession>A0A1A6HZ74</accession>
<dbReference type="GO" id="GO:0030301">
    <property type="term" value="P:cholesterol transport"/>
    <property type="evidence" value="ECO:0007669"/>
    <property type="project" value="TreeGrafter"/>
</dbReference>
<dbReference type="AlphaFoldDB" id="A0A1A6HZ74"/>
<keyword evidence="17" id="KW-0850">VLDL</keyword>
<evidence type="ECO:0000256" key="8">
    <source>
        <dbReference type="ARBA" id="ARBA00022548"/>
    </source>
</evidence>
<keyword evidence="13" id="KW-0445">Lipid transport</keyword>
<evidence type="ECO:0000256" key="12">
    <source>
        <dbReference type="ARBA" id="ARBA00022729"/>
    </source>
</evidence>
<evidence type="ECO:0000256" key="5">
    <source>
        <dbReference type="ARBA" id="ARBA00022490"/>
    </source>
</evidence>
<keyword evidence="15" id="KW-1207">Sterol metabolism</keyword>
<keyword evidence="14" id="KW-0443">Lipid metabolism</keyword>
<feature type="domain" description="Vitellogenin" evidence="18">
    <location>
        <begin position="4"/>
        <end position="145"/>
    </location>
</feature>
<keyword evidence="7" id="KW-0964">Secreted</keyword>
<dbReference type="GO" id="GO:0034362">
    <property type="term" value="C:low-density lipoprotein particle"/>
    <property type="evidence" value="ECO:0007669"/>
    <property type="project" value="UniProtKB-KW"/>
</dbReference>
<dbReference type="SUPFAM" id="SSF56968">
    <property type="entry name" value="Lipovitellin-phosvitin complex, beta-sheet shell regions"/>
    <property type="match status" value="1"/>
</dbReference>
<dbReference type="STRING" id="56216.A0A1A6HZ74"/>
<gene>
    <name evidence="19" type="ORF">A6R68_22474</name>
</gene>
<dbReference type="GO" id="GO:0005737">
    <property type="term" value="C:cytoplasm"/>
    <property type="evidence" value="ECO:0007669"/>
    <property type="project" value="UniProtKB-SubCell"/>
</dbReference>
<keyword evidence="11" id="KW-0427">LDL</keyword>
<dbReference type="GO" id="GO:0034359">
    <property type="term" value="C:mature chylomicron"/>
    <property type="evidence" value="ECO:0007669"/>
    <property type="project" value="TreeGrafter"/>
</dbReference>
<keyword evidence="16" id="KW-0753">Steroid metabolism</keyword>
<dbReference type="GO" id="GO:0008201">
    <property type="term" value="F:heparin binding"/>
    <property type="evidence" value="ECO:0007669"/>
    <property type="project" value="UniProtKB-KW"/>
</dbReference>
<keyword evidence="12" id="KW-0732">Signal</keyword>
<comment type="subcellular location">
    <subcellularLocation>
        <location evidence="1">Cytoplasm</location>
    </subcellularLocation>
    <subcellularLocation>
        <location evidence="2">Lipid droplet</location>
    </subcellularLocation>
    <subcellularLocation>
        <location evidence="3">Secreted</location>
    </subcellularLocation>
</comment>
<dbReference type="EMBL" id="LZPO01004764">
    <property type="protein sequence ID" value="OBS83536.1"/>
    <property type="molecule type" value="Genomic_DNA"/>
</dbReference>
<evidence type="ECO:0000256" key="14">
    <source>
        <dbReference type="ARBA" id="ARBA00023098"/>
    </source>
</evidence>
<evidence type="ECO:0000256" key="7">
    <source>
        <dbReference type="ARBA" id="ARBA00022525"/>
    </source>
</evidence>
<organism evidence="19 20">
    <name type="scientific">Neotoma lepida</name>
    <name type="common">Desert woodrat</name>
    <dbReference type="NCBI Taxonomy" id="56216"/>
    <lineage>
        <taxon>Eukaryota</taxon>
        <taxon>Metazoa</taxon>
        <taxon>Chordata</taxon>
        <taxon>Craniata</taxon>
        <taxon>Vertebrata</taxon>
        <taxon>Euteleostomi</taxon>
        <taxon>Mammalia</taxon>
        <taxon>Eutheria</taxon>
        <taxon>Euarchontoglires</taxon>
        <taxon>Glires</taxon>
        <taxon>Rodentia</taxon>
        <taxon>Myomorpha</taxon>
        <taxon>Muroidea</taxon>
        <taxon>Cricetidae</taxon>
        <taxon>Neotominae</taxon>
        <taxon>Neotoma</taxon>
    </lineage>
</organism>
<evidence type="ECO:0000256" key="16">
    <source>
        <dbReference type="ARBA" id="ARBA00023221"/>
    </source>
</evidence>
<proteinExistence type="predicted"/>
<dbReference type="GO" id="GO:0034361">
    <property type="term" value="C:very-low-density lipoprotein particle"/>
    <property type="evidence" value="ECO:0007669"/>
    <property type="project" value="UniProtKB-KW"/>
</dbReference>
<dbReference type="Pfam" id="PF01347">
    <property type="entry name" value="Vitellogenin_N"/>
    <property type="match status" value="1"/>
</dbReference>
<protein>
    <recommendedName>
        <fullName evidence="18">Vitellogenin domain-containing protein</fullName>
    </recommendedName>
</protein>
<feature type="non-terminal residue" evidence="19">
    <location>
        <position position="1"/>
    </location>
</feature>
<evidence type="ECO:0000256" key="2">
    <source>
        <dbReference type="ARBA" id="ARBA00004502"/>
    </source>
</evidence>
<evidence type="ECO:0000256" key="11">
    <source>
        <dbReference type="ARBA" id="ARBA00022710"/>
    </source>
</evidence>
<dbReference type="GO" id="GO:0005811">
    <property type="term" value="C:lipid droplet"/>
    <property type="evidence" value="ECO:0007669"/>
    <property type="project" value="UniProtKB-SubCell"/>
</dbReference>
<dbReference type="GO" id="GO:0120020">
    <property type="term" value="F:cholesterol transfer activity"/>
    <property type="evidence" value="ECO:0007669"/>
    <property type="project" value="TreeGrafter"/>
</dbReference>
<evidence type="ECO:0000256" key="13">
    <source>
        <dbReference type="ARBA" id="ARBA00023055"/>
    </source>
</evidence>
<reference evidence="19 20" key="1">
    <citation type="submission" date="2016-06" db="EMBL/GenBank/DDBJ databases">
        <title>The Draft Genome Sequence and Annotation of the Desert Woodrat Neotoma lepida.</title>
        <authorList>
            <person name="Campbell M."/>
            <person name="Oakeson K.F."/>
            <person name="Yandell M."/>
            <person name="Halpert J.R."/>
            <person name="Dearing D."/>
        </authorList>
    </citation>
    <scope>NUCLEOTIDE SEQUENCE [LARGE SCALE GENOMIC DNA]</scope>
    <source>
        <strain evidence="19">417</strain>
        <tissue evidence="19">Liver</tissue>
    </source>
</reference>
<name>A0A1A6HZ74_NEOLE</name>
<evidence type="ECO:0000256" key="6">
    <source>
        <dbReference type="ARBA" id="ARBA00022513"/>
    </source>
</evidence>
<dbReference type="InterPro" id="IPR001747">
    <property type="entry name" value="Vitellogenin_N"/>
</dbReference>
<dbReference type="GO" id="GO:0006642">
    <property type="term" value="P:triglyceride mobilization"/>
    <property type="evidence" value="ECO:0007669"/>
    <property type="project" value="TreeGrafter"/>
</dbReference>
<keyword evidence="6" id="KW-0162">Chylomicron</keyword>
<evidence type="ECO:0000256" key="3">
    <source>
        <dbReference type="ARBA" id="ARBA00004613"/>
    </source>
</evidence>
<dbReference type="GO" id="GO:0042953">
    <property type="term" value="P:lipoprotein transport"/>
    <property type="evidence" value="ECO:0007669"/>
    <property type="project" value="TreeGrafter"/>
</dbReference>
<keyword evidence="20" id="KW-1185">Reference proteome</keyword>
<dbReference type="GO" id="GO:0050750">
    <property type="term" value="F:low-density lipoprotein particle receptor binding"/>
    <property type="evidence" value="ECO:0007669"/>
    <property type="project" value="TreeGrafter"/>
</dbReference>
<keyword evidence="9" id="KW-0358">Heparin-binding</keyword>
<evidence type="ECO:0000313" key="20">
    <source>
        <dbReference type="Proteomes" id="UP000092124"/>
    </source>
</evidence>
<dbReference type="OrthoDB" id="6484170at2759"/>
<keyword evidence="5" id="KW-0963">Cytoplasm</keyword>
<evidence type="ECO:0000256" key="1">
    <source>
        <dbReference type="ARBA" id="ARBA00004496"/>
    </source>
</evidence>
<keyword evidence="4" id="KW-0813">Transport</keyword>
<comment type="caution">
    <text evidence="19">The sequence shown here is derived from an EMBL/GenBank/DDBJ whole genome shotgun (WGS) entry which is preliminary data.</text>
</comment>
<dbReference type="InterPro" id="IPR052418">
    <property type="entry name" value="Apolipoprotein_B"/>
</dbReference>
<keyword evidence="10" id="KW-0551">Lipid droplet</keyword>
<evidence type="ECO:0000256" key="17">
    <source>
        <dbReference type="ARBA" id="ARBA00023313"/>
    </source>
</evidence>
<dbReference type="Gene3D" id="2.30.230.10">
    <property type="entry name" value="Lipovitellin, beta-sheet shell regions, chain A"/>
    <property type="match status" value="1"/>
</dbReference>
<sequence length="145" mass="16098">FELKLAIPAGKKVVLYPDQDEPEHILNIKRGIISALLVPPETEEDKQVLFLDTVYGNCSTQFTVNSRKGTVATEISTDRNLQQCDGFQPISTSVSPLALIKGLVHPLATLVSSSQSCQYTLDPKRKHVSQAICNEQHLFLPFSYK</sequence>